<evidence type="ECO:0000256" key="1">
    <source>
        <dbReference type="SAM" id="MobiDB-lite"/>
    </source>
</evidence>
<proteinExistence type="predicted"/>
<feature type="region of interest" description="Disordered" evidence="1">
    <location>
        <begin position="86"/>
        <end position="112"/>
    </location>
</feature>
<dbReference type="AlphaFoldDB" id="A0A8T0J036"/>
<evidence type="ECO:0000313" key="3">
    <source>
        <dbReference type="Proteomes" id="UP000822688"/>
    </source>
</evidence>
<feature type="region of interest" description="Disordered" evidence="1">
    <location>
        <begin position="1"/>
        <end position="24"/>
    </location>
</feature>
<keyword evidence="3" id="KW-1185">Reference proteome</keyword>
<comment type="caution">
    <text evidence="2">The sequence shown here is derived from an EMBL/GenBank/DDBJ whole genome shotgun (WGS) entry which is preliminary data.</text>
</comment>
<dbReference type="Proteomes" id="UP000822688">
    <property type="component" value="Chromosome 1"/>
</dbReference>
<accession>A0A8T0J036</accession>
<reference evidence="2" key="1">
    <citation type="submission" date="2020-06" db="EMBL/GenBank/DDBJ databases">
        <title>WGS assembly of Ceratodon purpureus strain R40.</title>
        <authorList>
            <person name="Carey S.B."/>
            <person name="Jenkins J."/>
            <person name="Shu S."/>
            <person name="Lovell J.T."/>
            <person name="Sreedasyam A."/>
            <person name="Maumus F."/>
            <person name="Tiley G.P."/>
            <person name="Fernandez-Pozo N."/>
            <person name="Barry K."/>
            <person name="Chen C."/>
            <person name="Wang M."/>
            <person name="Lipzen A."/>
            <person name="Daum C."/>
            <person name="Saski C.A."/>
            <person name="Payton A.C."/>
            <person name="Mcbreen J.C."/>
            <person name="Conrad R.E."/>
            <person name="Kollar L.M."/>
            <person name="Olsson S."/>
            <person name="Huttunen S."/>
            <person name="Landis J.B."/>
            <person name="Wickett N.J."/>
            <person name="Johnson M.G."/>
            <person name="Rensing S.A."/>
            <person name="Grimwood J."/>
            <person name="Schmutz J."/>
            <person name="Mcdaniel S.F."/>
        </authorList>
    </citation>
    <scope>NUCLEOTIDE SEQUENCE</scope>
    <source>
        <strain evidence="2">R40</strain>
    </source>
</reference>
<organism evidence="2 3">
    <name type="scientific">Ceratodon purpureus</name>
    <name type="common">Fire moss</name>
    <name type="synonym">Dicranum purpureum</name>
    <dbReference type="NCBI Taxonomy" id="3225"/>
    <lineage>
        <taxon>Eukaryota</taxon>
        <taxon>Viridiplantae</taxon>
        <taxon>Streptophyta</taxon>
        <taxon>Embryophyta</taxon>
        <taxon>Bryophyta</taxon>
        <taxon>Bryophytina</taxon>
        <taxon>Bryopsida</taxon>
        <taxon>Dicranidae</taxon>
        <taxon>Pseudoditrichales</taxon>
        <taxon>Ditrichaceae</taxon>
        <taxon>Ceratodon</taxon>
    </lineage>
</organism>
<name>A0A8T0J036_CERPU</name>
<sequence>MIGAVGKPRHGYGNAASRERERECEWGEADIQRRPAQVATQLKCKLQPAAVSACGAQSTLPGTVALEYVTAILLLPVYTRARTALPSVGSHPLPRPSPTHHIHVTTTSDMAH</sequence>
<gene>
    <name evidence="2" type="ORF">KC19_1G013600</name>
</gene>
<dbReference type="EMBL" id="CM026421">
    <property type="protein sequence ID" value="KAG0589330.1"/>
    <property type="molecule type" value="Genomic_DNA"/>
</dbReference>
<protein>
    <submittedName>
        <fullName evidence="2">Uncharacterized protein</fullName>
    </submittedName>
</protein>
<evidence type="ECO:0000313" key="2">
    <source>
        <dbReference type="EMBL" id="KAG0589330.1"/>
    </source>
</evidence>